<evidence type="ECO:0008006" key="3">
    <source>
        <dbReference type="Google" id="ProtNLM"/>
    </source>
</evidence>
<evidence type="ECO:0000313" key="1">
    <source>
        <dbReference type="EMBL" id="KAJ7612607.1"/>
    </source>
</evidence>
<organism evidence="1 2">
    <name type="scientific">Roridomyces roridus</name>
    <dbReference type="NCBI Taxonomy" id="1738132"/>
    <lineage>
        <taxon>Eukaryota</taxon>
        <taxon>Fungi</taxon>
        <taxon>Dikarya</taxon>
        <taxon>Basidiomycota</taxon>
        <taxon>Agaricomycotina</taxon>
        <taxon>Agaricomycetes</taxon>
        <taxon>Agaricomycetidae</taxon>
        <taxon>Agaricales</taxon>
        <taxon>Marasmiineae</taxon>
        <taxon>Mycenaceae</taxon>
        <taxon>Roridomyces</taxon>
    </lineage>
</organism>
<dbReference type="SUPFAM" id="SSF52047">
    <property type="entry name" value="RNI-like"/>
    <property type="match status" value="1"/>
</dbReference>
<reference evidence="1" key="1">
    <citation type="submission" date="2023-03" db="EMBL/GenBank/DDBJ databases">
        <title>Massive genome expansion in bonnet fungi (Mycena s.s.) driven by repeated elements and novel gene families across ecological guilds.</title>
        <authorList>
            <consortium name="Lawrence Berkeley National Laboratory"/>
            <person name="Harder C.B."/>
            <person name="Miyauchi S."/>
            <person name="Viragh M."/>
            <person name="Kuo A."/>
            <person name="Thoen E."/>
            <person name="Andreopoulos B."/>
            <person name="Lu D."/>
            <person name="Skrede I."/>
            <person name="Drula E."/>
            <person name="Henrissat B."/>
            <person name="Morin E."/>
            <person name="Kohler A."/>
            <person name="Barry K."/>
            <person name="LaButti K."/>
            <person name="Morin E."/>
            <person name="Salamov A."/>
            <person name="Lipzen A."/>
            <person name="Mereny Z."/>
            <person name="Hegedus B."/>
            <person name="Baldrian P."/>
            <person name="Stursova M."/>
            <person name="Weitz H."/>
            <person name="Taylor A."/>
            <person name="Grigoriev I.V."/>
            <person name="Nagy L.G."/>
            <person name="Martin F."/>
            <person name="Kauserud H."/>
        </authorList>
    </citation>
    <scope>NUCLEOTIDE SEQUENCE</scope>
    <source>
        <strain evidence="1">9284</strain>
    </source>
</reference>
<dbReference type="EMBL" id="JARKIF010000030">
    <property type="protein sequence ID" value="KAJ7612607.1"/>
    <property type="molecule type" value="Genomic_DNA"/>
</dbReference>
<comment type="caution">
    <text evidence="1">The sequence shown here is derived from an EMBL/GenBank/DDBJ whole genome shotgun (WGS) entry which is preliminary data.</text>
</comment>
<dbReference type="Proteomes" id="UP001221142">
    <property type="component" value="Unassembled WGS sequence"/>
</dbReference>
<dbReference type="Gene3D" id="3.80.10.10">
    <property type="entry name" value="Ribonuclease Inhibitor"/>
    <property type="match status" value="1"/>
</dbReference>
<accession>A0AAD7B7T4</accession>
<protein>
    <recommendedName>
        <fullName evidence="3">F-box domain-containing protein</fullName>
    </recommendedName>
</protein>
<name>A0AAD7B7T4_9AGAR</name>
<proteinExistence type="predicted"/>
<dbReference type="AlphaFoldDB" id="A0AAD7B7T4"/>
<gene>
    <name evidence="1" type="ORF">FB45DRAFT_1036829</name>
</gene>
<sequence>MHRCLQVPELVALITSNFLPEHAERRNLTVLARTSSVFSGHALRLLWASAELQDLLRCLPSDAYRVTVERKRWSNQYTMSPRRSLHDSDFERLRFYGAYVRCLLCFAGPSNTSPMFRSVHPWLSESMFPILRAMHWSMSSRHSQHEEDDIRFIQFFLTPASPLAVPNHAIPAAVAALSESLRGLHHLQSLSTDVLDGPALDHLSRLSNLRELILNGTPTDFPSPSQPFFPSLVELQVADFDSASWFFDRGGEIALTWLVVGPGPTKSTADDIHRLVSAIESGVSHSSLTSFTFFDGHGPFHRSDATAYIIPASSLRRLFCFNNLTEIDIKTAVGFDLDDATVVDMTRSWPHVESLRLQTCFGPSSPRTTLCCLKAFAQYCPRLAMLSIPFDATVVPSESQGDFYLKDLTHLDVDASPISAADPVAQFIARICPRLRHVRSLLDVEHGAEEREANMVPEASAYDVIWREVASIVQGSVEEKHHGVAS</sequence>
<evidence type="ECO:0000313" key="2">
    <source>
        <dbReference type="Proteomes" id="UP001221142"/>
    </source>
</evidence>
<dbReference type="InterPro" id="IPR032675">
    <property type="entry name" value="LRR_dom_sf"/>
</dbReference>
<keyword evidence="2" id="KW-1185">Reference proteome</keyword>